<dbReference type="KEGG" id="slf:JEQ17_41405"/>
<proteinExistence type="predicted"/>
<sequence>MKATMDDQRRAAMCAWVEANGLDPATIDEWVEVAGDAIHYRQLVGTDSEGNSVWEDRRAPLSVDFPVDEYRISTR</sequence>
<gene>
    <name evidence="1" type="ORF">JEQ17_41405</name>
</gene>
<reference evidence="1 2" key="1">
    <citation type="submission" date="2020-12" db="EMBL/GenBank/DDBJ databases">
        <title>A novel species.</title>
        <authorList>
            <person name="Li K."/>
        </authorList>
    </citation>
    <scope>NUCLEOTIDE SEQUENCE [LARGE SCALE GENOMIC DNA]</scope>
    <source>
        <strain evidence="1 2">ZYC-3</strain>
    </source>
</reference>
<evidence type="ECO:0000313" key="1">
    <source>
        <dbReference type="EMBL" id="QQM45238.1"/>
    </source>
</evidence>
<name>A0A7T7RFZ4_9ACTN</name>
<dbReference type="AlphaFoldDB" id="A0A7T7RFZ4"/>
<evidence type="ECO:0000313" key="2">
    <source>
        <dbReference type="Proteomes" id="UP000595636"/>
    </source>
</evidence>
<organism evidence="1 2">
    <name type="scientific">Streptomyces liliifuscus</name>
    <dbReference type="NCBI Taxonomy" id="2797636"/>
    <lineage>
        <taxon>Bacteria</taxon>
        <taxon>Bacillati</taxon>
        <taxon>Actinomycetota</taxon>
        <taxon>Actinomycetes</taxon>
        <taxon>Kitasatosporales</taxon>
        <taxon>Streptomycetaceae</taxon>
        <taxon>Streptomyces</taxon>
    </lineage>
</organism>
<dbReference type="RefSeq" id="WP_200400047.1">
    <property type="nucleotide sequence ID" value="NZ_CP066831.1"/>
</dbReference>
<protein>
    <submittedName>
        <fullName evidence="1">Uncharacterized protein</fullName>
    </submittedName>
</protein>
<accession>A0A7T7RFZ4</accession>
<dbReference type="Proteomes" id="UP000595636">
    <property type="component" value="Chromosome"/>
</dbReference>
<keyword evidence="2" id="KW-1185">Reference proteome</keyword>
<dbReference type="EMBL" id="CP066831">
    <property type="protein sequence ID" value="QQM45238.1"/>
    <property type="molecule type" value="Genomic_DNA"/>
</dbReference>